<dbReference type="InterPro" id="IPR001173">
    <property type="entry name" value="Glyco_trans_2-like"/>
</dbReference>
<dbReference type="PANTHER" id="PTHR22916">
    <property type="entry name" value="GLYCOSYLTRANSFERASE"/>
    <property type="match status" value="1"/>
</dbReference>
<dbReference type="InterPro" id="IPR029044">
    <property type="entry name" value="Nucleotide-diphossugar_trans"/>
</dbReference>
<gene>
    <name evidence="2" type="ORF">A163_01350</name>
</gene>
<evidence type="ECO:0000313" key="2">
    <source>
        <dbReference type="EMBL" id="OEF43736.1"/>
    </source>
</evidence>
<dbReference type="Gene3D" id="3.90.550.10">
    <property type="entry name" value="Spore Coat Polysaccharide Biosynthesis Protein SpsA, Chain A"/>
    <property type="match status" value="1"/>
</dbReference>
<comment type="caution">
    <text evidence="2">The sequence shown here is derived from an EMBL/GenBank/DDBJ whole genome shotgun (WGS) entry which is preliminary data.</text>
</comment>
<dbReference type="Proteomes" id="UP000094638">
    <property type="component" value="Unassembled WGS sequence"/>
</dbReference>
<feature type="domain" description="Glycosyltransferase 2-like" evidence="1">
    <location>
        <begin position="7"/>
        <end position="137"/>
    </location>
</feature>
<keyword evidence="3" id="KW-1185">Reference proteome</keyword>
<dbReference type="EMBL" id="AJZO02000265">
    <property type="protein sequence ID" value="OEF43736.1"/>
    <property type="molecule type" value="Genomic_DNA"/>
</dbReference>
<sequence>MSCKVVVLIPAYNCGKYIADTIRTILNQSYRNVDIIIINDGSTDNTHDLISGFASTNEKILYINRTENKGVIATRNELLRNVPHDAKYIAWCDSDDLYHYDKIKEQVRFLDLNSKIIGCGTWYKVFGSQKRKVRKFRCSDVVDKQLLFGSPIGFPTFMQRVTPQIRFNVELKSAEDYDYLYQISKIGKLTNISFYGTMYRTHPNQESTSNKNRQLYYHQKISEYIFFERIGSILGKEEIELLLFPNVTKGNIRKYLNIEDRLTSIDKSEHLKIILAYRFLSYNKKKLLFLIRYSFNRFKVMFKLYKLFWYK</sequence>
<accession>A0ABX3B3W5</accession>
<dbReference type="RefSeq" id="WP_017103407.1">
    <property type="nucleotide sequence ID" value="NZ_AJZO02000265.1"/>
</dbReference>
<evidence type="ECO:0000313" key="3">
    <source>
        <dbReference type="Proteomes" id="UP000094638"/>
    </source>
</evidence>
<dbReference type="PANTHER" id="PTHR22916:SF3">
    <property type="entry name" value="UDP-GLCNAC:BETAGAL BETA-1,3-N-ACETYLGLUCOSAMINYLTRANSFERASE-LIKE PROTEIN 1"/>
    <property type="match status" value="1"/>
</dbReference>
<reference evidence="2 3" key="1">
    <citation type="journal article" date="2012" name="Science">
        <title>Ecological populations of bacteria act as socially cohesive units of antibiotic production and resistance.</title>
        <authorList>
            <person name="Cordero O.X."/>
            <person name="Wildschutte H."/>
            <person name="Kirkup B."/>
            <person name="Proehl S."/>
            <person name="Ngo L."/>
            <person name="Hussain F."/>
            <person name="Le Roux F."/>
            <person name="Mincer T."/>
            <person name="Polz M.F."/>
        </authorList>
    </citation>
    <scope>NUCLEOTIDE SEQUENCE [LARGE SCALE GENOMIC DNA]</scope>
    <source>
        <strain evidence="2 3">1F-267</strain>
    </source>
</reference>
<evidence type="ECO:0000259" key="1">
    <source>
        <dbReference type="Pfam" id="PF00535"/>
    </source>
</evidence>
<dbReference type="SUPFAM" id="SSF53448">
    <property type="entry name" value="Nucleotide-diphospho-sugar transferases"/>
    <property type="match status" value="1"/>
</dbReference>
<organism evidence="2 3">
    <name type="scientific">Vibrio tasmaniensis 1F-267</name>
    <dbReference type="NCBI Taxonomy" id="1191324"/>
    <lineage>
        <taxon>Bacteria</taxon>
        <taxon>Pseudomonadati</taxon>
        <taxon>Pseudomonadota</taxon>
        <taxon>Gammaproteobacteria</taxon>
        <taxon>Vibrionales</taxon>
        <taxon>Vibrionaceae</taxon>
        <taxon>Vibrio</taxon>
    </lineage>
</organism>
<dbReference type="Pfam" id="PF00535">
    <property type="entry name" value="Glycos_transf_2"/>
    <property type="match status" value="1"/>
</dbReference>
<proteinExistence type="predicted"/>
<name>A0ABX3B3W5_9VIBR</name>
<dbReference type="CDD" id="cd00761">
    <property type="entry name" value="Glyco_tranf_GTA_type"/>
    <property type="match status" value="1"/>
</dbReference>
<protein>
    <recommendedName>
        <fullName evidence="1">Glycosyltransferase 2-like domain-containing protein</fullName>
    </recommendedName>
</protein>